<keyword evidence="5" id="KW-0964">Secreted</keyword>
<evidence type="ECO:0000256" key="6">
    <source>
        <dbReference type="ARBA" id="ARBA00022675"/>
    </source>
</evidence>
<feature type="compositionally biased region" description="Polar residues" evidence="12">
    <location>
        <begin position="92"/>
        <end position="111"/>
    </location>
</feature>
<comment type="function">
    <text evidence="11">Induces an itch response through activation of receptors present on mast cells, triggering mast cell degranulation.</text>
</comment>
<evidence type="ECO:0000256" key="11">
    <source>
        <dbReference type="ARBA" id="ARBA00033733"/>
    </source>
</evidence>
<sequence length="129" mass="13864">MRGPELRLVLLALVLCQAPLGPAAPVSVGGGTVLAKMYPRGNHWAVGHLMGKKSTGESRHVLEGDGLKELLRDDIQWEEATRNLLGLIEAKGNSSHRSPQLKPLSTHQPTLDTEDSSNLKDVVTSNILG</sequence>
<dbReference type="GO" id="GO:0043303">
    <property type="term" value="P:mast cell degranulation"/>
    <property type="evidence" value="ECO:0007669"/>
    <property type="project" value="UniProtKB-KW"/>
</dbReference>
<proteinExistence type="inferred from homology"/>
<evidence type="ECO:0000313" key="15">
    <source>
        <dbReference type="Proteomes" id="UP000005447"/>
    </source>
</evidence>
<reference evidence="14" key="3">
    <citation type="submission" date="2025-09" db="UniProtKB">
        <authorList>
            <consortium name="Ensembl"/>
        </authorList>
    </citation>
    <scope>IDENTIFICATION</scope>
    <source>
        <strain evidence="14">2N</strain>
    </source>
</reference>
<keyword evidence="8 13" id="KW-0732">Signal</keyword>
<reference evidence="15" key="1">
    <citation type="journal article" date="2011" name="Nature">
        <title>A high-resolution map of human evolutionary constraint using 29 mammals.</title>
        <authorList>
            <person name="Lindblad-Toh K."/>
            <person name="Garber M."/>
            <person name="Zuk O."/>
            <person name="Lin M.F."/>
            <person name="Parker B.J."/>
            <person name="Washietl S."/>
            <person name="Kheradpour P."/>
            <person name="Ernst J."/>
            <person name="Jordan G."/>
            <person name="Mauceli E."/>
            <person name="Ward L.D."/>
            <person name="Lowe C.B."/>
            <person name="Holloway A.K."/>
            <person name="Clamp M."/>
            <person name="Gnerre S."/>
            <person name="Alfoldi J."/>
            <person name="Beal K."/>
            <person name="Chang J."/>
            <person name="Clawson H."/>
            <person name="Cuff J."/>
            <person name="Di Palma F."/>
            <person name="Fitzgerald S."/>
            <person name="Flicek P."/>
            <person name="Guttman M."/>
            <person name="Hubisz M.J."/>
            <person name="Jaffe D.B."/>
            <person name="Jungreis I."/>
            <person name="Kent W.J."/>
            <person name="Kostka D."/>
            <person name="Lara M."/>
            <person name="Martins A.L."/>
            <person name="Massingham T."/>
            <person name="Moltke I."/>
            <person name="Raney B.J."/>
            <person name="Rasmussen M.D."/>
            <person name="Robinson J."/>
            <person name="Stark A."/>
            <person name="Vilella A.J."/>
            <person name="Wen J."/>
            <person name="Xie X."/>
            <person name="Zody M.C."/>
            <person name="Baldwin J."/>
            <person name="Bloom T."/>
            <person name="Chin C.W."/>
            <person name="Heiman D."/>
            <person name="Nicol R."/>
            <person name="Nusbaum C."/>
            <person name="Young S."/>
            <person name="Wilkinson J."/>
            <person name="Worley K.C."/>
            <person name="Kovar C.L."/>
            <person name="Muzny D.M."/>
            <person name="Gibbs R.A."/>
            <person name="Cree A."/>
            <person name="Dihn H.H."/>
            <person name="Fowler G."/>
            <person name="Jhangiani S."/>
            <person name="Joshi V."/>
            <person name="Lee S."/>
            <person name="Lewis L.R."/>
            <person name="Nazareth L.V."/>
            <person name="Okwuonu G."/>
            <person name="Santibanez J."/>
            <person name="Warren W.C."/>
            <person name="Mardis E.R."/>
            <person name="Weinstock G.M."/>
            <person name="Wilson R.K."/>
            <person name="Delehaunty K."/>
            <person name="Dooling D."/>
            <person name="Fronik C."/>
            <person name="Fulton L."/>
            <person name="Fulton B."/>
            <person name="Graves T."/>
            <person name="Minx P."/>
            <person name="Sodergren E."/>
            <person name="Birney E."/>
            <person name="Margulies E.H."/>
            <person name="Herrero J."/>
            <person name="Green E.D."/>
            <person name="Haussler D."/>
            <person name="Siepel A."/>
            <person name="Goldman N."/>
            <person name="Pollard K.S."/>
            <person name="Pedersen J.S."/>
            <person name="Lander E.S."/>
            <person name="Kellis M."/>
        </authorList>
    </citation>
    <scope>NUCLEOTIDE SEQUENCE [LARGE SCALE GENOMIC DNA]</scope>
    <source>
        <strain evidence="15">2N</strain>
    </source>
</reference>
<keyword evidence="10" id="KW-0968">Cytoplasmic vesicle</keyword>
<keyword evidence="15" id="KW-1185">Reference proteome</keyword>
<organism evidence="14 15">
    <name type="scientific">Cavia porcellus</name>
    <name type="common">Guinea pig</name>
    <dbReference type="NCBI Taxonomy" id="10141"/>
    <lineage>
        <taxon>Eukaryota</taxon>
        <taxon>Metazoa</taxon>
        <taxon>Chordata</taxon>
        <taxon>Craniata</taxon>
        <taxon>Vertebrata</taxon>
        <taxon>Euteleostomi</taxon>
        <taxon>Mammalia</taxon>
        <taxon>Eutheria</taxon>
        <taxon>Euarchontoglires</taxon>
        <taxon>Glires</taxon>
        <taxon>Rodentia</taxon>
        <taxon>Hystricomorpha</taxon>
        <taxon>Caviidae</taxon>
        <taxon>Cavia</taxon>
    </lineage>
</organism>
<dbReference type="PANTHER" id="PTHR16866:SF2">
    <property type="entry name" value="GASTRIN-RELEASING PEPTIDE"/>
    <property type="match status" value="1"/>
</dbReference>
<evidence type="ECO:0000256" key="1">
    <source>
        <dbReference type="ARBA" id="ARBA00004263"/>
    </source>
</evidence>
<dbReference type="EMBL" id="AAKN02019873">
    <property type="status" value="NOT_ANNOTATED_CDS"/>
    <property type="molecule type" value="Genomic_DNA"/>
</dbReference>
<dbReference type="Bgee" id="ENSCPOG00000027452">
    <property type="expression patterns" value="Expressed in frontal cortex and 4 other cell types or tissues"/>
</dbReference>
<evidence type="ECO:0000256" key="13">
    <source>
        <dbReference type="SAM" id="SignalP"/>
    </source>
</evidence>
<dbReference type="GO" id="GO:0007218">
    <property type="term" value="P:neuropeptide signaling pathway"/>
    <property type="evidence" value="ECO:0007669"/>
    <property type="project" value="InterPro"/>
</dbReference>
<gene>
    <name evidence="14" type="primary">GRP</name>
</gene>
<feature type="region of interest" description="Disordered" evidence="12">
    <location>
        <begin position="91"/>
        <end position="129"/>
    </location>
</feature>
<dbReference type="AlphaFoldDB" id="A0A286XJG2"/>
<feature type="signal peptide" evidence="13">
    <location>
        <begin position="1"/>
        <end position="23"/>
    </location>
</feature>
<dbReference type="VEuPathDB" id="HostDB:ENSCPOG00000027452"/>
<accession>A0A286XJG2</accession>
<dbReference type="GeneTree" id="ENSGT00940000154470"/>
<dbReference type="GO" id="GO:0031410">
    <property type="term" value="C:cytoplasmic vesicle"/>
    <property type="evidence" value="ECO:0007669"/>
    <property type="project" value="UniProtKB-SubCell"/>
</dbReference>
<dbReference type="PROSITE" id="PS00257">
    <property type="entry name" value="BOMBESIN"/>
    <property type="match status" value="1"/>
</dbReference>
<dbReference type="GO" id="GO:0005615">
    <property type="term" value="C:extracellular space"/>
    <property type="evidence" value="ECO:0007669"/>
    <property type="project" value="TreeGrafter"/>
</dbReference>
<dbReference type="PANTHER" id="PTHR16866">
    <property type="entry name" value="GASTRIN-RELEASING PEPTIDE"/>
    <property type="match status" value="1"/>
</dbReference>
<evidence type="ECO:0000256" key="10">
    <source>
        <dbReference type="ARBA" id="ARBA00023329"/>
    </source>
</evidence>
<dbReference type="Proteomes" id="UP000005447">
    <property type="component" value="Unassembled WGS sequence"/>
</dbReference>
<keyword evidence="9" id="KW-0027">Amidation</keyword>
<evidence type="ECO:0000256" key="2">
    <source>
        <dbReference type="ARBA" id="ARBA00004613"/>
    </source>
</evidence>
<dbReference type="InterPro" id="IPR000874">
    <property type="entry name" value="Bombesin"/>
</dbReference>
<dbReference type="Ensembl" id="ENSCPOT00000036267.1">
    <property type="protein sequence ID" value="ENSCPOP00000025589.1"/>
    <property type="gene ID" value="ENSCPOG00000027452.2"/>
</dbReference>
<dbReference type="GO" id="GO:0005184">
    <property type="term" value="F:neuropeptide hormone activity"/>
    <property type="evidence" value="ECO:0007669"/>
    <property type="project" value="TreeGrafter"/>
</dbReference>
<comment type="subcellular location">
    <subcellularLocation>
        <location evidence="1">Cytoplasmic vesicle</location>
        <location evidence="1">Secretory vesicle lumen</location>
    </subcellularLocation>
    <subcellularLocation>
        <location evidence="2">Secreted</location>
    </subcellularLocation>
</comment>
<protein>
    <recommendedName>
        <fullName evidence="4">Gastrin-releasing peptide</fullName>
    </recommendedName>
</protein>
<evidence type="ECO:0000256" key="9">
    <source>
        <dbReference type="ARBA" id="ARBA00022815"/>
    </source>
</evidence>
<evidence type="ECO:0000256" key="12">
    <source>
        <dbReference type="SAM" id="MobiDB-lite"/>
    </source>
</evidence>
<evidence type="ECO:0000256" key="8">
    <source>
        <dbReference type="ARBA" id="ARBA00022729"/>
    </source>
</evidence>
<evidence type="ECO:0000313" key="14">
    <source>
        <dbReference type="Ensembl" id="ENSCPOP00000025589.1"/>
    </source>
</evidence>
<evidence type="ECO:0000256" key="3">
    <source>
        <dbReference type="ARBA" id="ARBA00010012"/>
    </source>
</evidence>
<evidence type="ECO:0000256" key="4">
    <source>
        <dbReference type="ARBA" id="ARBA00016270"/>
    </source>
</evidence>
<keyword evidence="7" id="KW-0165">Cleavage on pair of basic residues</keyword>
<keyword evidence="6" id="KW-0467">Mast cell degranulation</keyword>
<evidence type="ECO:0000256" key="5">
    <source>
        <dbReference type="ARBA" id="ARBA00022525"/>
    </source>
</evidence>
<feature type="chain" id="PRO_5012312648" description="Gastrin-releasing peptide" evidence="13">
    <location>
        <begin position="24"/>
        <end position="129"/>
    </location>
</feature>
<comment type="similarity">
    <text evidence="3">Belongs to the bombesin/neuromedin-B/ranatensin family.</text>
</comment>
<evidence type="ECO:0000256" key="7">
    <source>
        <dbReference type="ARBA" id="ARBA00022685"/>
    </source>
</evidence>
<reference evidence="14" key="2">
    <citation type="submission" date="2025-08" db="UniProtKB">
        <authorList>
            <consortium name="Ensembl"/>
        </authorList>
    </citation>
    <scope>IDENTIFICATION</scope>
    <source>
        <strain evidence="14">2N</strain>
    </source>
</reference>
<dbReference type="Pfam" id="PF02044">
    <property type="entry name" value="Bombesin"/>
    <property type="match status" value="1"/>
</dbReference>
<name>A0A286XJG2_CAVPO</name>